<dbReference type="EMBL" id="CAEZYX010000045">
    <property type="protein sequence ID" value="CAB4741558.1"/>
    <property type="molecule type" value="Genomic_DNA"/>
</dbReference>
<reference evidence="1" key="1">
    <citation type="submission" date="2020-05" db="EMBL/GenBank/DDBJ databases">
        <authorList>
            <person name="Chiriac C."/>
            <person name="Salcher M."/>
            <person name="Ghai R."/>
            <person name="Kavagutti S V."/>
        </authorList>
    </citation>
    <scope>NUCLEOTIDE SEQUENCE</scope>
</reference>
<proteinExistence type="predicted"/>
<protein>
    <submittedName>
        <fullName evidence="1">Unannotated protein</fullName>
    </submittedName>
</protein>
<dbReference type="AlphaFoldDB" id="A0A6J6T3M9"/>
<gene>
    <name evidence="1" type="ORF">UFOPK2802_00576</name>
</gene>
<evidence type="ECO:0000313" key="1">
    <source>
        <dbReference type="EMBL" id="CAB4741558.1"/>
    </source>
</evidence>
<sequence length="53" mass="5439">MLSVATLEFNGILASAALPSCDGKAANTEPGSMYSESAISVPGTFLLESVARY</sequence>
<organism evidence="1">
    <name type="scientific">freshwater metagenome</name>
    <dbReference type="NCBI Taxonomy" id="449393"/>
    <lineage>
        <taxon>unclassified sequences</taxon>
        <taxon>metagenomes</taxon>
        <taxon>ecological metagenomes</taxon>
    </lineage>
</organism>
<accession>A0A6J6T3M9</accession>
<name>A0A6J6T3M9_9ZZZZ</name>